<feature type="signal peptide" evidence="2">
    <location>
        <begin position="1"/>
        <end position="29"/>
    </location>
</feature>
<evidence type="ECO:0000256" key="2">
    <source>
        <dbReference type="SAM" id="SignalP"/>
    </source>
</evidence>
<dbReference type="Proteomes" id="UP000575241">
    <property type="component" value="Unassembled WGS sequence"/>
</dbReference>
<evidence type="ECO:0000256" key="1">
    <source>
        <dbReference type="SAM" id="Phobius"/>
    </source>
</evidence>
<comment type="caution">
    <text evidence="3">The sequence shown here is derived from an EMBL/GenBank/DDBJ whole genome shotgun (WGS) entry which is preliminary data.</text>
</comment>
<keyword evidence="1" id="KW-1133">Transmembrane helix</keyword>
<dbReference type="AlphaFoldDB" id="A0A7W7K2G1"/>
<reference evidence="3 4" key="1">
    <citation type="submission" date="2020-08" db="EMBL/GenBank/DDBJ databases">
        <title>Functional genomics of gut bacteria from endangered species of beetles.</title>
        <authorList>
            <person name="Carlos-Shanley C."/>
        </authorList>
    </citation>
    <scope>NUCLEOTIDE SEQUENCE [LARGE SCALE GENOMIC DNA]</scope>
    <source>
        <strain evidence="3 4">S00224</strain>
    </source>
</reference>
<dbReference type="EMBL" id="JACHLN010000002">
    <property type="protein sequence ID" value="MBB4839125.1"/>
    <property type="molecule type" value="Genomic_DNA"/>
</dbReference>
<dbReference type="RefSeq" id="WP_184166733.1">
    <property type="nucleotide sequence ID" value="NZ_JACHLN010000002.1"/>
</dbReference>
<keyword evidence="4" id="KW-1185">Reference proteome</keyword>
<proteinExistence type="predicted"/>
<organism evidence="3 4">
    <name type="scientific">Sphingomonas kyeonggiensis</name>
    <dbReference type="NCBI Taxonomy" id="1268553"/>
    <lineage>
        <taxon>Bacteria</taxon>
        <taxon>Pseudomonadati</taxon>
        <taxon>Pseudomonadota</taxon>
        <taxon>Alphaproteobacteria</taxon>
        <taxon>Sphingomonadales</taxon>
        <taxon>Sphingomonadaceae</taxon>
        <taxon>Sphingomonas</taxon>
    </lineage>
</organism>
<keyword evidence="1" id="KW-0812">Transmembrane</keyword>
<feature type="transmembrane region" description="Helical" evidence="1">
    <location>
        <begin position="70"/>
        <end position="91"/>
    </location>
</feature>
<accession>A0A7W7K2G1</accession>
<keyword evidence="2" id="KW-0732">Signal</keyword>
<evidence type="ECO:0000313" key="4">
    <source>
        <dbReference type="Proteomes" id="UP000575241"/>
    </source>
</evidence>
<evidence type="ECO:0000313" key="3">
    <source>
        <dbReference type="EMBL" id="MBB4839125.1"/>
    </source>
</evidence>
<feature type="chain" id="PRO_5031139105" evidence="2">
    <location>
        <begin position="30"/>
        <end position="101"/>
    </location>
</feature>
<sequence length="101" mass="10809">MTIFRSRLNAACRVLGVAAGLGFLLCAGANLEAQAHLLGRSDLRQPAHARAAEVHVKGHSFFVGPAYGGWLNWTGYLALPLLIGLFLSVAGETYTREGSRK</sequence>
<name>A0A7W7K2G1_9SPHN</name>
<gene>
    <name evidence="3" type="ORF">HNP52_002194</name>
</gene>
<protein>
    <submittedName>
        <fullName evidence="3">Uncharacterized protein</fullName>
    </submittedName>
</protein>
<keyword evidence="1" id="KW-0472">Membrane</keyword>